<dbReference type="Proteomes" id="UP000186922">
    <property type="component" value="Unassembled WGS sequence"/>
</dbReference>
<name>A0A1D1UIW4_RAMVA</name>
<reference evidence="2 3" key="1">
    <citation type="journal article" date="2016" name="Nat. Commun.">
        <title>Extremotolerant tardigrade genome and improved radiotolerance of human cultured cells by tardigrade-unique protein.</title>
        <authorList>
            <person name="Hashimoto T."/>
            <person name="Horikawa D.D."/>
            <person name="Saito Y."/>
            <person name="Kuwahara H."/>
            <person name="Kozuka-Hata H."/>
            <person name="Shin-I T."/>
            <person name="Minakuchi Y."/>
            <person name="Ohishi K."/>
            <person name="Motoyama A."/>
            <person name="Aizu T."/>
            <person name="Enomoto A."/>
            <person name="Kondo K."/>
            <person name="Tanaka S."/>
            <person name="Hara Y."/>
            <person name="Koshikawa S."/>
            <person name="Sagara H."/>
            <person name="Miura T."/>
            <person name="Yokobori S."/>
            <person name="Miyagawa K."/>
            <person name="Suzuki Y."/>
            <person name="Kubo T."/>
            <person name="Oyama M."/>
            <person name="Kohara Y."/>
            <person name="Fujiyama A."/>
            <person name="Arakawa K."/>
            <person name="Katayama T."/>
            <person name="Toyoda A."/>
            <person name="Kunieda T."/>
        </authorList>
    </citation>
    <scope>NUCLEOTIDE SEQUENCE [LARGE SCALE GENOMIC DNA]</scope>
    <source>
        <strain evidence="2 3">YOKOZUNA-1</strain>
    </source>
</reference>
<dbReference type="AlphaFoldDB" id="A0A1D1UIW4"/>
<evidence type="ECO:0000313" key="3">
    <source>
        <dbReference type="Proteomes" id="UP000186922"/>
    </source>
</evidence>
<organism evidence="2 3">
    <name type="scientific">Ramazzottius varieornatus</name>
    <name type="common">Water bear</name>
    <name type="synonym">Tardigrade</name>
    <dbReference type="NCBI Taxonomy" id="947166"/>
    <lineage>
        <taxon>Eukaryota</taxon>
        <taxon>Metazoa</taxon>
        <taxon>Ecdysozoa</taxon>
        <taxon>Tardigrada</taxon>
        <taxon>Eutardigrada</taxon>
        <taxon>Parachela</taxon>
        <taxon>Hypsibioidea</taxon>
        <taxon>Ramazzottiidae</taxon>
        <taxon>Ramazzottius</taxon>
    </lineage>
</organism>
<accession>A0A1D1UIW4</accession>
<dbReference type="EMBL" id="BDGG01000001">
    <property type="protein sequence ID" value="GAU89646.1"/>
    <property type="molecule type" value="Genomic_DNA"/>
</dbReference>
<keyword evidence="1" id="KW-0812">Transmembrane</keyword>
<proteinExistence type="predicted"/>
<comment type="caution">
    <text evidence="2">The sequence shown here is derived from an EMBL/GenBank/DDBJ whole genome shotgun (WGS) entry which is preliminary data.</text>
</comment>
<evidence type="ECO:0000256" key="1">
    <source>
        <dbReference type="SAM" id="Phobius"/>
    </source>
</evidence>
<keyword evidence="1" id="KW-1133">Transmembrane helix</keyword>
<gene>
    <name evidence="2" type="primary">RvY_02174-1</name>
    <name evidence="2" type="synonym">RvY_02174.1</name>
    <name evidence="2" type="ORF">RvY_02174</name>
</gene>
<keyword evidence="1" id="KW-0472">Membrane</keyword>
<keyword evidence="3" id="KW-1185">Reference proteome</keyword>
<protein>
    <submittedName>
        <fullName evidence="2">Uncharacterized protein</fullName>
    </submittedName>
</protein>
<evidence type="ECO:0000313" key="2">
    <source>
        <dbReference type="EMBL" id="GAU89646.1"/>
    </source>
</evidence>
<feature type="transmembrane region" description="Helical" evidence="1">
    <location>
        <begin position="23"/>
        <end position="45"/>
    </location>
</feature>
<sequence length="120" mass="13549">MMSKVTSPGAYLRQQDRLTCGKIFRTLGTCALITTHHLVLAAIHMPEFGNLPFLLHLFHLFLRSLDRLFFCFACLVSIRVLAHLVDDRLRGGVKDCIGIAEEASTVKVFLRVGPRPRFQP</sequence>
<feature type="transmembrane region" description="Helical" evidence="1">
    <location>
        <begin position="65"/>
        <end position="85"/>
    </location>
</feature>